<evidence type="ECO:0000313" key="2">
    <source>
        <dbReference type="Proteomes" id="UP000679779"/>
    </source>
</evidence>
<name>A0A919XJL6_9BACL</name>
<dbReference type="AlphaFoldDB" id="A0A919XJL6"/>
<protein>
    <submittedName>
        <fullName evidence="1">Uncharacterized protein</fullName>
    </submittedName>
</protein>
<gene>
    <name evidence="1" type="ORF">J2TS6_52720</name>
</gene>
<evidence type="ECO:0000313" key="1">
    <source>
        <dbReference type="EMBL" id="GIO34131.1"/>
    </source>
</evidence>
<organism evidence="1 2">
    <name type="scientific">Paenibacillus albilobatus</name>
    <dbReference type="NCBI Taxonomy" id="2716884"/>
    <lineage>
        <taxon>Bacteria</taxon>
        <taxon>Bacillati</taxon>
        <taxon>Bacillota</taxon>
        <taxon>Bacilli</taxon>
        <taxon>Bacillales</taxon>
        <taxon>Paenibacillaceae</taxon>
        <taxon>Paenibacillus</taxon>
    </lineage>
</organism>
<dbReference type="EMBL" id="BORQ01000008">
    <property type="protein sequence ID" value="GIO34131.1"/>
    <property type="molecule type" value="Genomic_DNA"/>
</dbReference>
<dbReference type="Proteomes" id="UP000679779">
    <property type="component" value="Unassembled WGS sequence"/>
</dbReference>
<proteinExistence type="predicted"/>
<reference evidence="1" key="1">
    <citation type="submission" date="2021-03" db="EMBL/GenBank/DDBJ databases">
        <title>Antimicrobial resistance genes in bacteria isolated from Japanese honey, and their potential for conferring macrolide and lincosamide resistance in the American foulbrood pathogen Paenibacillus larvae.</title>
        <authorList>
            <person name="Okamoto M."/>
            <person name="Kumagai M."/>
            <person name="Kanamori H."/>
            <person name="Takamatsu D."/>
        </authorList>
    </citation>
    <scope>NUCLEOTIDE SEQUENCE</scope>
    <source>
        <strain evidence="1">J2TS6</strain>
    </source>
</reference>
<sequence>MEKLEETMKEPNHKTHKFFFQISTARQLLTIVLWAWDHENMYAKDIESKSPDQL</sequence>
<keyword evidence="2" id="KW-1185">Reference proteome</keyword>
<accession>A0A919XJL6</accession>
<comment type="caution">
    <text evidence="1">The sequence shown here is derived from an EMBL/GenBank/DDBJ whole genome shotgun (WGS) entry which is preliminary data.</text>
</comment>